<evidence type="ECO:0000313" key="1">
    <source>
        <dbReference type="EMBL" id="CAH3173114.1"/>
    </source>
</evidence>
<keyword evidence="2" id="KW-1185">Reference proteome</keyword>
<organism evidence="1 2">
    <name type="scientific">Porites lobata</name>
    <dbReference type="NCBI Taxonomy" id="104759"/>
    <lineage>
        <taxon>Eukaryota</taxon>
        <taxon>Metazoa</taxon>
        <taxon>Cnidaria</taxon>
        <taxon>Anthozoa</taxon>
        <taxon>Hexacorallia</taxon>
        <taxon>Scleractinia</taxon>
        <taxon>Fungiina</taxon>
        <taxon>Poritidae</taxon>
        <taxon>Porites</taxon>
    </lineage>
</organism>
<gene>
    <name evidence="1" type="ORF">PLOB_00013388</name>
</gene>
<protein>
    <submittedName>
        <fullName evidence="1">Uncharacterized protein</fullName>
    </submittedName>
</protein>
<reference evidence="1 2" key="1">
    <citation type="submission" date="2022-05" db="EMBL/GenBank/DDBJ databases">
        <authorList>
            <consortium name="Genoscope - CEA"/>
            <person name="William W."/>
        </authorList>
    </citation>
    <scope>NUCLEOTIDE SEQUENCE [LARGE SCALE GENOMIC DNA]</scope>
</reference>
<comment type="caution">
    <text evidence="1">The sequence shown here is derived from an EMBL/GenBank/DDBJ whole genome shotgun (WGS) entry which is preliminary data.</text>
</comment>
<proteinExistence type="predicted"/>
<dbReference type="EMBL" id="CALNXK010000178">
    <property type="protein sequence ID" value="CAH3173114.1"/>
    <property type="molecule type" value="Genomic_DNA"/>
</dbReference>
<evidence type="ECO:0000313" key="2">
    <source>
        <dbReference type="Proteomes" id="UP001159405"/>
    </source>
</evidence>
<name>A0ABN8R1R3_9CNID</name>
<dbReference type="Proteomes" id="UP001159405">
    <property type="component" value="Unassembled WGS sequence"/>
</dbReference>
<sequence length="98" mass="11091">WKTKGKATVLSPNLTQRVFFHRVIIGKMWNLTQMFTVEKLVNTFNTGLLISNNTAAFESNEDIHKEERINTQTAMSVTEAQALSDPLMITHRGSPNDN</sequence>
<feature type="non-terminal residue" evidence="1">
    <location>
        <position position="98"/>
    </location>
</feature>
<accession>A0ABN8R1R3</accession>
<feature type="non-terminal residue" evidence="1">
    <location>
        <position position="1"/>
    </location>
</feature>